<dbReference type="GO" id="GO:0016937">
    <property type="term" value="F:short-chain fatty acyl-CoA dehydrogenase activity"/>
    <property type="evidence" value="ECO:0007669"/>
    <property type="project" value="UniProtKB-EC"/>
</dbReference>
<evidence type="ECO:0000256" key="20">
    <source>
        <dbReference type="ARBA" id="ARBA00050877"/>
    </source>
</evidence>
<dbReference type="Pfam" id="PF12806">
    <property type="entry name" value="Acyl-CoA_dh_C"/>
    <property type="match status" value="1"/>
</dbReference>
<dbReference type="EC" id="1.3.8.7" evidence="5"/>
<evidence type="ECO:0000256" key="10">
    <source>
        <dbReference type="ARBA" id="ARBA00022832"/>
    </source>
</evidence>
<evidence type="ECO:0000256" key="23">
    <source>
        <dbReference type="ARBA" id="ARBA00069359"/>
    </source>
</evidence>
<dbReference type="Pfam" id="PF00441">
    <property type="entry name" value="Acyl-CoA_dh_1"/>
    <property type="match status" value="1"/>
</dbReference>
<evidence type="ECO:0000256" key="3">
    <source>
        <dbReference type="ARBA" id="ARBA00009347"/>
    </source>
</evidence>
<evidence type="ECO:0000256" key="14">
    <source>
        <dbReference type="ARBA" id="ARBA00048375"/>
    </source>
</evidence>
<dbReference type="InterPro" id="IPR009100">
    <property type="entry name" value="AcylCoA_DH/oxidase_NM_dom_sf"/>
</dbReference>
<dbReference type="Pfam" id="PF02770">
    <property type="entry name" value="Acyl-CoA_dh_M"/>
    <property type="match status" value="1"/>
</dbReference>
<evidence type="ECO:0000256" key="8">
    <source>
        <dbReference type="ARBA" id="ARBA00022630"/>
    </source>
</evidence>
<comment type="catalytic activity">
    <reaction evidence="20">
        <text>octadecanoyl-CoA + oxidized [electron-transfer flavoprotein] + H(+) = (2E)-octadecenoyl-CoA + reduced [electron-transfer flavoprotein]</text>
        <dbReference type="Rhea" id="RHEA:47240"/>
        <dbReference type="Rhea" id="RHEA-COMP:10685"/>
        <dbReference type="Rhea" id="RHEA-COMP:10686"/>
        <dbReference type="ChEBI" id="CHEBI:15378"/>
        <dbReference type="ChEBI" id="CHEBI:57394"/>
        <dbReference type="ChEBI" id="CHEBI:57692"/>
        <dbReference type="ChEBI" id="CHEBI:58307"/>
        <dbReference type="ChEBI" id="CHEBI:71412"/>
    </reaction>
</comment>
<accession>A0A941EKS8</accession>
<comment type="similarity">
    <text evidence="3 27">Belongs to the acyl-CoA dehydrogenase family.</text>
</comment>
<comment type="subunit">
    <text evidence="4">Homodimer.</text>
</comment>
<evidence type="ECO:0000256" key="15">
    <source>
        <dbReference type="ARBA" id="ARBA00049247"/>
    </source>
</evidence>
<evidence type="ECO:0000256" key="1">
    <source>
        <dbReference type="ARBA" id="ARBA00001974"/>
    </source>
</evidence>
<dbReference type="PANTHER" id="PTHR42803:SF1">
    <property type="entry name" value="BROAD-SPECIFICITY LINEAR ACYL-COA DEHYDROGENASE FADE5"/>
    <property type="match status" value="1"/>
</dbReference>
<comment type="catalytic activity">
    <reaction evidence="15">
        <text>a long-chain 2,3-saturated fatty acyl-CoA + oxidized [electron-transfer flavoprotein] + H(+) = a long-chain (2E)-enoyl-CoA + reduced [electron-transfer flavoprotein]</text>
        <dbReference type="Rhea" id="RHEA:17721"/>
        <dbReference type="Rhea" id="RHEA-COMP:10685"/>
        <dbReference type="Rhea" id="RHEA-COMP:10686"/>
        <dbReference type="ChEBI" id="CHEBI:15378"/>
        <dbReference type="ChEBI" id="CHEBI:57692"/>
        <dbReference type="ChEBI" id="CHEBI:58307"/>
        <dbReference type="ChEBI" id="CHEBI:83721"/>
        <dbReference type="ChEBI" id="CHEBI:83727"/>
        <dbReference type="EC" id="1.3.8.8"/>
    </reaction>
</comment>
<evidence type="ECO:0000256" key="18">
    <source>
        <dbReference type="ARBA" id="ARBA00050695"/>
    </source>
</evidence>
<evidence type="ECO:0000256" key="27">
    <source>
        <dbReference type="RuleBase" id="RU362125"/>
    </source>
</evidence>
<dbReference type="Gene3D" id="2.40.110.20">
    <property type="match status" value="1"/>
</dbReference>
<organism evidence="31 32">
    <name type="scientific">Actinospica durhamensis</name>
    <dbReference type="NCBI Taxonomy" id="1508375"/>
    <lineage>
        <taxon>Bacteria</taxon>
        <taxon>Bacillati</taxon>
        <taxon>Actinomycetota</taxon>
        <taxon>Actinomycetes</taxon>
        <taxon>Catenulisporales</taxon>
        <taxon>Actinospicaceae</taxon>
        <taxon>Actinospica</taxon>
    </lineage>
</organism>
<keyword evidence="9 27" id="KW-0274">FAD</keyword>
<dbReference type="AlphaFoldDB" id="A0A941EKS8"/>
<keyword evidence="8 27" id="KW-0285">Flavoprotein</keyword>
<dbReference type="GO" id="GO:0005886">
    <property type="term" value="C:plasma membrane"/>
    <property type="evidence" value="ECO:0007669"/>
    <property type="project" value="TreeGrafter"/>
</dbReference>
<protein>
    <recommendedName>
        <fullName evidence="23">Broad-specificity linear acyl-CoA dehydrogenase FadE5</fullName>
        <ecNumber evidence="7">1.3.8.1</ecNumber>
        <ecNumber evidence="5">1.3.8.7</ecNumber>
        <ecNumber evidence="6">1.3.8.8</ecNumber>
    </recommendedName>
    <alternativeName>
        <fullName evidence="25">Long-chain-acyl-CoA dehydrogenase</fullName>
    </alternativeName>
    <alternativeName>
        <fullName evidence="26">Medium-chain-acyl-CoA dehydrogenase</fullName>
    </alternativeName>
    <alternativeName>
        <fullName evidence="24">Short-chain-acyl-CoA dehydrogenase</fullName>
    </alternativeName>
</protein>
<dbReference type="InterPro" id="IPR052166">
    <property type="entry name" value="Diverse_Acyl-CoA_DH"/>
</dbReference>
<dbReference type="InterPro" id="IPR036250">
    <property type="entry name" value="AcylCo_DH-like_C"/>
</dbReference>
<dbReference type="InterPro" id="IPR025878">
    <property type="entry name" value="Acyl-CoA_dh-like_C_dom"/>
</dbReference>
<keyword evidence="12" id="KW-0443">Lipid metabolism</keyword>
<evidence type="ECO:0000259" key="28">
    <source>
        <dbReference type="Pfam" id="PF00441"/>
    </source>
</evidence>
<evidence type="ECO:0000256" key="12">
    <source>
        <dbReference type="ARBA" id="ARBA00023098"/>
    </source>
</evidence>
<dbReference type="InterPro" id="IPR009075">
    <property type="entry name" value="AcylCo_DH/oxidase_C"/>
</dbReference>
<comment type="catalytic activity">
    <reaction evidence="18">
        <text>butanoyl-CoA + oxidized [electron-transfer flavoprotein] + H(+) = (2E)-butenoyl-CoA + reduced [electron-transfer flavoprotein]</text>
        <dbReference type="Rhea" id="RHEA:24004"/>
        <dbReference type="Rhea" id="RHEA-COMP:10685"/>
        <dbReference type="Rhea" id="RHEA-COMP:10686"/>
        <dbReference type="ChEBI" id="CHEBI:15378"/>
        <dbReference type="ChEBI" id="CHEBI:57332"/>
        <dbReference type="ChEBI" id="CHEBI:57371"/>
        <dbReference type="ChEBI" id="CHEBI:57692"/>
        <dbReference type="ChEBI" id="CHEBI:58307"/>
    </reaction>
</comment>
<evidence type="ECO:0000256" key="4">
    <source>
        <dbReference type="ARBA" id="ARBA00011738"/>
    </source>
</evidence>
<evidence type="ECO:0000313" key="31">
    <source>
        <dbReference type="EMBL" id="MBR7834275.1"/>
    </source>
</evidence>
<comment type="pathway">
    <text evidence="2">Lipid metabolism; fatty acid metabolism.</text>
</comment>
<evidence type="ECO:0000256" key="24">
    <source>
        <dbReference type="ARBA" id="ARBA00075470"/>
    </source>
</evidence>
<comment type="function">
    <text evidence="22">Acyl-CoA dehydrogenase that exhibits broad specificity for linear acyl-CoA substrates, with a preference for long-chain substrates.</text>
</comment>
<dbReference type="RefSeq" id="WP_212528796.1">
    <property type="nucleotide sequence ID" value="NZ_JAGSOG010000053.1"/>
</dbReference>
<evidence type="ECO:0000313" key="32">
    <source>
        <dbReference type="Proteomes" id="UP000675781"/>
    </source>
</evidence>
<reference evidence="31" key="1">
    <citation type="submission" date="2021-04" db="EMBL/GenBank/DDBJ databases">
        <title>Genome based classification of Actinospica acidithermotolerans sp. nov., an actinobacterium isolated from an Indonesian hot spring.</title>
        <authorList>
            <person name="Kusuma A.B."/>
            <person name="Putra K.E."/>
            <person name="Nafisah S."/>
            <person name="Loh J."/>
            <person name="Nouioui I."/>
            <person name="Goodfellow M."/>
        </authorList>
    </citation>
    <scope>NUCLEOTIDE SEQUENCE</scope>
    <source>
        <strain evidence="31">CSCA 57</strain>
    </source>
</reference>
<dbReference type="PANTHER" id="PTHR42803">
    <property type="entry name" value="ACYL-COA DEHYDROGENASE"/>
    <property type="match status" value="1"/>
</dbReference>
<dbReference type="GO" id="GO:0004466">
    <property type="term" value="F:long-chain fatty acyl-CoA dehydrogenase activity"/>
    <property type="evidence" value="ECO:0007669"/>
    <property type="project" value="UniProtKB-EC"/>
</dbReference>
<comment type="cofactor">
    <cofactor evidence="1 27">
        <name>FAD</name>
        <dbReference type="ChEBI" id="CHEBI:57692"/>
    </cofactor>
</comment>
<comment type="catalytic activity">
    <reaction evidence="19">
        <text>decanoyl-CoA + oxidized [electron-transfer flavoprotein] + H(+) = (2E)-decenoyl-CoA + reduced [electron-transfer flavoprotein]</text>
        <dbReference type="Rhea" id="RHEA:48176"/>
        <dbReference type="Rhea" id="RHEA-COMP:10685"/>
        <dbReference type="Rhea" id="RHEA-COMP:10686"/>
        <dbReference type="ChEBI" id="CHEBI:15378"/>
        <dbReference type="ChEBI" id="CHEBI:57692"/>
        <dbReference type="ChEBI" id="CHEBI:58307"/>
        <dbReference type="ChEBI" id="CHEBI:61406"/>
        <dbReference type="ChEBI" id="CHEBI:61430"/>
    </reaction>
</comment>
<evidence type="ECO:0000256" key="7">
    <source>
        <dbReference type="ARBA" id="ARBA00012046"/>
    </source>
</evidence>
<proteinExistence type="inferred from homology"/>
<evidence type="ECO:0000256" key="21">
    <source>
        <dbReference type="ARBA" id="ARBA00052387"/>
    </source>
</evidence>
<dbReference type="Gene3D" id="1.20.140.10">
    <property type="entry name" value="Butyryl-CoA Dehydrogenase, subunit A, domain 3"/>
    <property type="match status" value="1"/>
</dbReference>
<dbReference type="FunFam" id="1.20.140.10:FF:000016">
    <property type="entry name" value="Acyl-CoA dehydrogenase FadE5"/>
    <property type="match status" value="1"/>
</dbReference>
<evidence type="ECO:0000256" key="19">
    <source>
        <dbReference type="ARBA" id="ARBA00050703"/>
    </source>
</evidence>
<dbReference type="EMBL" id="JAGSOG010000053">
    <property type="protein sequence ID" value="MBR7834275.1"/>
    <property type="molecule type" value="Genomic_DNA"/>
</dbReference>
<dbReference type="GO" id="GO:0070991">
    <property type="term" value="F:medium-chain fatty acyl-CoA dehydrogenase activity"/>
    <property type="evidence" value="ECO:0007669"/>
    <property type="project" value="UniProtKB-EC"/>
</dbReference>
<evidence type="ECO:0000256" key="9">
    <source>
        <dbReference type="ARBA" id="ARBA00022827"/>
    </source>
</evidence>
<evidence type="ECO:0000256" key="11">
    <source>
        <dbReference type="ARBA" id="ARBA00023002"/>
    </source>
</evidence>
<comment type="catalytic activity">
    <reaction evidence="13">
        <text>a medium-chain 2,3-saturated fatty acyl-CoA + oxidized [electron-transfer flavoprotein] + H(+) = a medium-chain (2E)-enoyl-CoA + reduced [electron-transfer flavoprotein]</text>
        <dbReference type="Rhea" id="RHEA:14477"/>
        <dbReference type="Rhea" id="RHEA-COMP:10685"/>
        <dbReference type="Rhea" id="RHEA-COMP:10686"/>
        <dbReference type="ChEBI" id="CHEBI:15378"/>
        <dbReference type="ChEBI" id="CHEBI:57692"/>
        <dbReference type="ChEBI" id="CHEBI:58307"/>
        <dbReference type="ChEBI" id="CHEBI:83723"/>
        <dbReference type="ChEBI" id="CHEBI:83726"/>
        <dbReference type="EC" id="1.3.8.7"/>
    </reaction>
</comment>
<keyword evidence="11 27" id="KW-0560">Oxidoreductase</keyword>
<comment type="catalytic activity">
    <reaction evidence="21">
        <text>oxidized [electron-transfer flavoprotein] + hexadecanoyl-CoA + H(+) = (2E)-hexadecenoyl-CoA + reduced [electron-transfer flavoprotein]</text>
        <dbReference type="Rhea" id="RHEA:43448"/>
        <dbReference type="Rhea" id="RHEA-COMP:10685"/>
        <dbReference type="Rhea" id="RHEA-COMP:10686"/>
        <dbReference type="ChEBI" id="CHEBI:15378"/>
        <dbReference type="ChEBI" id="CHEBI:57379"/>
        <dbReference type="ChEBI" id="CHEBI:57692"/>
        <dbReference type="ChEBI" id="CHEBI:58307"/>
        <dbReference type="ChEBI" id="CHEBI:61526"/>
    </reaction>
</comment>
<comment type="catalytic activity">
    <reaction evidence="17">
        <text>dodecanoyl-CoA + oxidized [electron-transfer flavoprotein] + H(+) = (2E)-dodecenoyl-CoA + reduced [electron-transfer flavoprotein]</text>
        <dbReference type="Rhea" id="RHEA:47296"/>
        <dbReference type="Rhea" id="RHEA-COMP:10685"/>
        <dbReference type="Rhea" id="RHEA-COMP:10686"/>
        <dbReference type="ChEBI" id="CHEBI:15378"/>
        <dbReference type="ChEBI" id="CHEBI:57330"/>
        <dbReference type="ChEBI" id="CHEBI:57375"/>
        <dbReference type="ChEBI" id="CHEBI:57692"/>
        <dbReference type="ChEBI" id="CHEBI:58307"/>
    </reaction>
</comment>
<dbReference type="FunFam" id="2.40.110.20:FF:000001">
    <property type="entry name" value="Acyl-CoA dehydrogenase AidB"/>
    <property type="match status" value="1"/>
</dbReference>
<comment type="catalytic activity">
    <reaction evidence="14">
        <text>hexanoyl-CoA + oxidized [electron-transfer flavoprotein] + H(+) = (2E)-hexenoyl-CoA + reduced [electron-transfer flavoprotein]</text>
        <dbReference type="Rhea" id="RHEA:43464"/>
        <dbReference type="Rhea" id="RHEA-COMP:10685"/>
        <dbReference type="Rhea" id="RHEA-COMP:10686"/>
        <dbReference type="ChEBI" id="CHEBI:15378"/>
        <dbReference type="ChEBI" id="CHEBI:57692"/>
        <dbReference type="ChEBI" id="CHEBI:58307"/>
        <dbReference type="ChEBI" id="CHEBI:62077"/>
        <dbReference type="ChEBI" id="CHEBI:62620"/>
    </reaction>
</comment>
<evidence type="ECO:0000256" key="13">
    <source>
        <dbReference type="ARBA" id="ARBA00047882"/>
    </source>
</evidence>
<comment type="catalytic activity">
    <reaction evidence="16">
        <text>a short-chain 2,3-saturated fatty acyl-CoA + oxidized [electron-transfer flavoprotein] + H(+) = a short-chain (2E)-enoyl-CoA + reduced [electron-transfer flavoprotein]</text>
        <dbReference type="Rhea" id="RHEA:47196"/>
        <dbReference type="Rhea" id="RHEA-COMP:10685"/>
        <dbReference type="Rhea" id="RHEA-COMP:10686"/>
        <dbReference type="ChEBI" id="CHEBI:15378"/>
        <dbReference type="ChEBI" id="CHEBI:57692"/>
        <dbReference type="ChEBI" id="CHEBI:58307"/>
        <dbReference type="ChEBI" id="CHEBI:87487"/>
        <dbReference type="ChEBI" id="CHEBI:87488"/>
        <dbReference type="EC" id="1.3.8.1"/>
    </reaction>
</comment>
<evidence type="ECO:0000259" key="30">
    <source>
        <dbReference type="Pfam" id="PF12806"/>
    </source>
</evidence>
<dbReference type="InterPro" id="IPR006091">
    <property type="entry name" value="Acyl-CoA_Oxase/DH_mid-dom"/>
</dbReference>
<evidence type="ECO:0000256" key="17">
    <source>
        <dbReference type="ARBA" id="ARBA00050336"/>
    </source>
</evidence>
<feature type="domain" description="Acetyl-CoA dehydrogenase-like C-terminal" evidence="30">
    <location>
        <begin position="474"/>
        <end position="607"/>
    </location>
</feature>
<gene>
    <name evidence="31" type="ORF">KDL01_13450</name>
</gene>
<dbReference type="Proteomes" id="UP000675781">
    <property type="component" value="Unassembled WGS sequence"/>
</dbReference>
<name>A0A941EKS8_9ACTN</name>
<keyword evidence="32" id="KW-1185">Reference proteome</keyword>
<dbReference type="EC" id="1.3.8.1" evidence="7"/>
<evidence type="ECO:0000259" key="29">
    <source>
        <dbReference type="Pfam" id="PF02770"/>
    </source>
</evidence>
<evidence type="ECO:0000256" key="16">
    <source>
        <dbReference type="ARBA" id="ARBA00050315"/>
    </source>
</evidence>
<dbReference type="SUPFAM" id="SSF56645">
    <property type="entry name" value="Acyl-CoA dehydrogenase NM domain-like"/>
    <property type="match status" value="1"/>
</dbReference>
<dbReference type="SUPFAM" id="SSF47203">
    <property type="entry name" value="Acyl-CoA dehydrogenase C-terminal domain-like"/>
    <property type="match status" value="1"/>
</dbReference>
<keyword evidence="10" id="KW-0276">Fatty acid metabolism</keyword>
<comment type="caution">
    <text evidence="31">The sequence shown here is derived from an EMBL/GenBank/DDBJ whole genome shotgun (WGS) entry which is preliminary data.</text>
</comment>
<sequence>MSHYRSNLRDLEFNLFEVFDTREALGRGPYAEIDEPTARQMLAEVERLALGPIAASYTEADRNPPVYDPATCAVTMPEAFRRSYQAYMNAEWWRLDLPPELGGTPAPRALWWSLVELVQGAQAPVFMFGGGPSFSTLLHFLGTEEQRRMAKLMVERRWAATMVLTEPDAGSDVGAGTTRAVPQPDGTWHIQGVKRFITSGEHDLEENIVHFVLARPDGAGPGTKGLSLFVVPKYHFDPATGALGERNGVYATNVEKKMGIKVSTTCEMTFGQHEPAVGHLLGGVHDGIAQMFKVIEGARMQVGVKAIATLSTGYLNALDYARTRVQGPDLARAGDKTAPRVSIDQHPDVRVNLMTQKAYAEGLRALYIYTASWLDRAALARAVGNEAAAERATSVNDLLLPLVKGVGSERSYALLAQSLQTFGGSGFLQDYPLEQYIRDTKIDTLYEGTTGIQGLDFFFRKIARDREVAWNAVTGEIEAFLTETDGEARLRSEHAALSEALGHVRAMVAAMLDWQRAASATPAEIYKAGQNTTRLLMSVGDLILGWLLARQAHIALKALEAGPAPEERDFYTGKSAVARFFAATVLPELAARRAALEATDNALMDLDPAAFR</sequence>
<feature type="domain" description="Acyl-CoA oxidase/dehydrogenase middle" evidence="29">
    <location>
        <begin position="162"/>
        <end position="270"/>
    </location>
</feature>
<evidence type="ECO:0000256" key="6">
    <source>
        <dbReference type="ARBA" id="ARBA00012040"/>
    </source>
</evidence>
<evidence type="ECO:0000256" key="25">
    <source>
        <dbReference type="ARBA" id="ARBA00077090"/>
    </source>
</evidence>
<dbReference type="EC" id="1.3.8.8" evidence="6"/>
<feature type="domain" description="Acyl-CoA dehydrogenase/oxidase C-terminal" evidence="28">
    <location>
        <begin position="286"/>
        <end position="453"/>
    </location>
</feature>
<evidence type="ECO:0000256" key="22">
    <source>
        <dbReference type="ARBA" id="ARBA00054301"/>
    </source>
</evidence>
<dbReference type="GO" id="GO:0006631">
    <property type="term" value="P:fatty acid metabolic process"/>
    <property type="evidence" value="ECO:0007669"/>
    <property type="project" value="UniProtKB-KW"/>
</dbReference>
<evidence type="ECO:0000256" key="5">
    <source>
        <dbReference type="ARBA" id="ARBA00012033"/>
    </source>
</evidence>
<evidence type="ECO:0000256" key="26">
    <source>
        <dbReference type="ARBA" id="ARBA00077336"/>
    </source>
</evidence>
<evidence type="ECO:0000256" key="2">
    <source>
        <dbReference type="ARBA" id="ARBA00004872"/>
    </source>
</evidence>